<dbReference type="Proteomes" id="UP000601435">
    <property type="component" value="Unassembled WGS sequence"/>
</dbReference>
<sequence length="1110" mass="123181">ESAEESSVLSSEEASNAKDQDFRLTRKALTQCLMPLNHLPEPVDPTLHTGVDLLGKTVEQHRMEDEESLQETAVGSFREEAAGESSVLSSEEVLHPTDQEGPDSVPTPLYHLPEPVDPTLHTGVNLLSSFLLPFGHLAFVSWSPDCRAHFLARVGRFATKVGERGFDMTIAYSCAGNRTPAIANSRGRWLSPHRKPPKLFWCRPGCARSAGSVRDEKDEASTSDATPYRGRCSVEGVILPIADTEAPEEDQASSIDSRLSNRLQLKASSQQLGSTEGPGMYAEVPSDRVEDKAKLYHVHESQDHLDAFQNVFRRLRRTGRDETDKDVSDSMLKAMEYARKKKEGGCVVKGWVKLVSCMIDGSTRDASVAAIAKAAPLVSSASVTWYLVRAAVLASSDAASLFHPLLFVYSGGPAGELAFSSLTPAETVQRQDKKLRWTPHMAMMRKIMAGQGSVLGQPLSRLLTERARCTESEIATGKVQKLHREISRYRRPSVVKRTFSPLAGKSLAGLRGQKSDSEGLDLWGALEDGPQGSPTPTSPQAALQKGTSTLDLRELEDAAEGELGGDGQPSSSESSEEEAAETTQTMLSIPPVLSRCGSREENNSNCSGQSPRNSPRPSLLRRLASDDGEMASQAPRNIRATLKDKMQNNGNQEMRESIHGLGREATLSVLSEDGKTPKGADQDDHRASYRFGRKTTFTINKAAKKGSRAKIRASQADGKGGGEPKKAREKGPLPFRVISWSSQKRSYRCAAQNLEPPSDQASISRQLAELESGASMANQWETDAAPEHFLFLDFGMEAEITRVKLRCTGTLYDPKSVTVMRAVIGVLEVVEEHKRLAEEAQRSPEASAVNTLALITKGTWAVITRASLKSGPQARDRHSHTLRFPPVRTRFLRITFHESHSSSGNMRLLQPLVVYGKLLRPPVPARKLSTTIMFHERWVDEMERSTRKLARKYRIPIDYTETAAKQFKRYDTENRGFLNFTDFKCVVRALTYRHLGQKQDVMLQDSHLRALWNIVDKDGSGCVDFEEFLQWFYSHFQKEKPPARSLHCDRMVDSVTEHFYASMGVNRLRCYVTSLEPEPGHEDDQADKEDRRADQARACRFVSREWGRFG</sequence>
<feature type="domain" description="EF-hand" evidence="3">
    <location>
        <begin position="958"/>
        <end position="993"/>
    </location>
</feature>
<feature type="region of interest" description="Disordered" evidence="2">
    <location>
        <begin position="62"/>
        <end position="112"/>
    </location>
</feature>
<dbReference type="SUPFAM" id="SSF47473">
    <property type="entry name" value="EF-hand"/>
    <property type="match status" value="1"/>
</dbReference>
<feature type="domain" description="EF-hand" evidence="3">
    <location>
        <begin position="1003"/>
        <end position="1038"/>
    </location>
</feature>
<dbReference type="PROSITE" id="PS50222">
    <property type="entry name" value="EF_HAND_2"/>
    <property type="match status" value="2"/>
</dbReference>
<proteinExistence type="predicted"/>
<keyword evidence="5" id="KW-1185">Reference proteome</keyword>
<feature type="region of interest" description="Disordered" evidence="2">
    <location>
        <begin position="520"/>
        <end position="546"/>
    </location>
</feature>
<evidence type="ECO:0000313" key="4">
    <source>
        <dbReference type="EMBL" id="CAE7183864.1"/>
    </source>
</evidence>
<name>A0A812IZ19_9DINO</name>
<feature type="region of interest" description="Disordered" evidence="2">
    <location>
        <begin position="560"/>
        <end position="620"/>
    </location>
</feature>
<dbReference type="EMBL" id="CAJNJA010005134">
    <property type="protein sequence ID" value="CAE7183864.1"/>
    <property type="molecule type" value="Genomic_DNA"/>
</dbReference>
<feature type="region of interest" description="Disordered" evidence="2">
    <location>
        <begin position="1"/>
        <end position="22"/>
    </location>
</feature>
<evidence type="ECO:0000313" key="5">
    <source>
        <dbReference type="Proteomes" id="UP000601435"/>
    </source>
</evidence>
<feature type="compositionally biased region" description="Basic residues" evidence="2">
    <location>
        <begin position="702"/>
        <end position="711"/>
    </location>
</feature>
<protein>
    <recommendedName>
        <fullName evidence="3">EF-hand domain-containing protein</fullName>
    </recommendedName>
</protein>
<feature type="region of interest" description="Disordered" evidence="2">
    <location>
        <begin position="700"/>
        <end position="731"/>
    </location>
</feature>
<dbReference type="OrthoDB" id="418595at2759"/>
<dbReference type="InterPro" id="IPR018247">
    <property type="entry name" value="EF_Hand_1_Ca_BS"/>
</dbReference>
<dbReference type="InterPro" id="IPR002048">
    <property type="entry name" value="EF_hand_dom"/>
</dbReference>
<feature type="compositionally biased region" description="Polar residues" evidence="2">
    <location>
        <begin position="532"/>
        <end position="546"/>
    </location>
</feature>
<dbReference type="Pfam" id="PF13499">
    <property type="entry name" value="EF-hand_7"/>
    <property type="match status" value="1"/>
</dbReference>
<dbReference type="PROSITE" id="PS00018">
    <property type="entry name" value="EF_HAND_1"/>
    <property type="match status" value="1"/>
</dbReference>
<reference evidence="4" key="1">
    <citation type="submission" date="2021-02" db="EMBL/GenBank/DDBJ databases">
        <authorList>
            <person name="Dougan E. K."/>
            <person name="Rhodes N."/>
            <person name="Thang M."/>
            <person name="Chan C."/>
        </authorList>
    </citation>
    <scope>NUCLEOTIDE SEQUENCE</scope>
</reference>
<dbReference type="Gene3D" id="1.10.238.10">
    <property type="entry name" value="EF-hand"/>
    <property type="match status" value="1"/>
</dbReference>
<evidence type="ECO:0000256" key="1">
    <source>
        <dbReference type="ARBA" id="ARBA00022837"/>
    </source>
</evidence>
<dbReference type="AlphaFoldDB" id="A0A812IZ19"/>
<feature type="compositionally biased region" description="Basic and acidic residues" evidence="2">
    <location>
        <begin position="720"/>
        <end position="731"/>
    </location>
</feature>
<evidence type="ECO:0000256" key="2">
    <source>
        <dbReference type="SAM" id="MobiDB-lite"/>
    </source>
</evidence>
<organism evidence="4 5">
    <name type="scientific">Symbiodinium necroappetens</name>
    <dbReference type="NCBI Taxonomy" id="1628268"/>
    <lineage>
        <taxon>Eukaryota</taxon>
        <taxon>Sar</taxon>
        <taxon>Alveolata</taxon>
        <taxon>Dinophyceae</taxon>
        <taxon>Suessiales</taxon>
        <taxon>Symbiodiniaceae</taxon>
        <taxon>Symbiodinium</taxon>
    </lineage>
</organism>
<feature type="non-terminal residue" evidence="4">
    <location>
        <position position="1"/>
    </location>
</feature>
<comment type="caution">
    <text evidence="4">The sequence shown here is derived from an EMBL/GenBank/DDBJ whole genome shotgun (WGS) entry which is preliminary data.</text>
</comment>
<keyword evidence="1" id="KW-0106">Calcium</keyword>
<feature type="compositionally biased region" description="Low complexity" evidence="2">
    <location>
        <begin position="1"/>
        <end position="14"/>
    </location>
</feature>
<dbReference type="InterPro" id="IPR011992">
    <property type="entry name" value="EF-hand-dom_pair"/>
</dbReference>
<accession>A0A812IZ19</accession>
<gene>
    <name evidence="4" type="ORF">SNEC2469_LOCUS799</name>
</gene>
<dbReference type="CDD" id="cd00051">
    <property type="entry name" value="EFh"/>
    <property type="match status" value="1"/>
</dbReference>
<dbReference type="GO" id="GO:0005509">
    <property type="term" value="F:calcium ion binding"/>
    <property type="evidence" value="ECO:0007669"/>
    <property type="project" value="InterPro"/>
</dbReference>
<evidence type="ECO:0000259" key="3">
    <source>
        <dbReference type="PROSITE" id="PS50222"/>
    </source>
</evidence>
<feature type="compositionally biased region" description="Low complexity" evidence="2">
    <location>
        <begin position="610"/>
        <end position="620"/>
    </location>
</feature>
<dbReference type="SMART" id="SM00054">
    <property type="entry name" value="EFh"/>
    <property type="match status" value="2"/>
</dbReference>